<dbReference type="RefSeq" id="WP_122567457.1">
    <property type="nucleotide sequence ID" value="NZ_CP117425.1"/>
</dbReference>
<sequence>MADLSVSQNQGLAALRQQQDDEIRPVGGNLAEQVRPSTTPLVPYHFTGSSTDSTQQAFASKKTRLEGMIGRLGKKDPEADPIGFARAHMTLEGKALSYAPGTSYQDMHQHLAELGGKTHPMLSGRKETEDFTTALDKYLNSSEEARDASGGFKAVWDAHCERVGNTLGAYHSLCQEVIDNSQGHEDLAHLERSHAAFRGYAKGVVKAMTEEMPTRLSTFLDSRIAHAQEAASNEALPKAEQDSARDQLIQLQEVRTELGELLKKDEAKPATPSKLDKATKANDGLDTALKNIARQDHVAELKTQTGFVTGLAVFVDAGIPQGVASAGHFGASTAAIDEAMADTAYGKHVAATSAVLGTAHKVISDGIRPFVQVVVDKTIGKGLAKVDPLAVYPKPLQEITVNGRRVANPQFATLDASQAQKRDEFKLKQNANNFGTMSGDFTGYLAFGAAHAVRDTLDQFSSVNASGIAARSLASAVGGTFMAGGQAVAKYAQTHGDEQIPTYRVTKENRNWGELLPKAFSEAKDKLNPISMTNLSDLSNRFVSVGEGIALRTAVGGASEAGDDAPVQKKLEQVVATFYNSGLTLFPFFANSVAAPLENKAMNEDKEDNLAQRANVPLQNVLHPNRDTLPHTQPEGLRRNLENTYHVARGFTQIVPQTAIAGLNLGANKVQNLTTRSKNALPDNNLELAERGEARPQGGPSNEPTPTTRPS</sequence>
<evidence type="ECO:0000313" key="2">
    <source>
        <dbReference type="EMBL" id="WLH00995.1"/>
    </source>
</evidence>
<dbReference type="EMBL" id="CP117451">
    <property type="protein sequence ID" value="WLH00995.1"/>
    <property type="molecule type" value="Genomic_DNA"/>
</dbReference>
<feature type="region of interest" description="Disordered" evidence="1">
    <location>
        <begin position="676"/>
        <end position="711"/>
    </location>
</feature>
<feature type="compositionally biased region" description="Polar residues" evidence="1">
    <location>
        <begin position="1"/>
        <end position="11"/>
    </location>
</feature>
<keyword evidence="3" id="KW-1185">Reference proteome</keyword>
<accession>A0ABY9FD23</accession>
<evidence type="ECO:0000256" key="1">
    <source>
        <dbReference type="SAM" id="MobiDB-lite"/>
    </source>
</evidence>
<reference evidence="2 3" key="1">
    <citation type="submission" date="2023-02" db="EMBL/GenBank/DDBJ databases">
        <title>Evolution of Hrp T3SS in non-pathogenic Pseudomonas fluorescens.</title>
        <authorList>
            <person name="Liao K."/>
            <person name="Wei H."/>
            <person name="Gu Y."/>
        </authorList>
    </citation>
    <scope>NUCLEOTIDE SEQUENCE [LARGE SCALE GENOMIC DNA]</scope>
    <source>
        <strain evidence="2 3">FP2034</strain>
    </source>
</reference>
<dbReference type="Proteomes" id="UP001224838">
    <property type="component" value="Chromosome"/>
</dbReference>
<organism evidence="2 3">
    <name type="scientific">Pseudomonas beijingensis</name>
    <dbReference type="NCBI Taxonomy" id="2954101"/>
    <lineage>
        <taxon>Bacteria</taxon>
        <taxon>Pseudomonadati</taxon>
        <taxon>Pseudomonadota</taxon>
        <taxon>Gammaproteobacteria</taxon>
        <taxon>Pseudomonadales</taxon>
        <taxon>Pseudomonadaceae</taxon>
        <taxon>Pseudomonas</taxon>
    </lineage>
</organism>
<name>A0ABY9FD23_9PSED</name>
<feature type="compositionally biased region" description="Polar residues" evidence="1">
    <location>
        <begin position="699"/>
        <end position="711"/>
    </location>
</feature>
<evidence type="ECO:0000313" key="3">
    <source>
        <dbReference type="Proteomes" id="UP001224838"/>
    </source>
</evidence>
<gene>
    <name evidence="2" type="ORF">PSH92_27250</name>
</gene>
<protein>
    <submittedName>
        <fullName evidence="2">Type III effector</fullName>
    </submittedName>
</protein>
<proteinExistence type="predicted"/>
<feature type="region of interest" description="Disordered" evidence="1">
    <location>
        <begin position="1"/>
        <end position="22"/>
    </location>
</feature>